<evidence type="ECO:0000256" key="1">
    <source>
        <dbReference type="SAM" id="MobiDB-lite"/>
    </source>
</evidence>
<protein>
    <submittedName>
        <fullName evidence="2">Uncharacterized protein</fullName>
    </submittedName>
</protein>
<accession>A0A0D0BUK8</accession>
<evidence type="ECO:0000313" key="3">
    <source>
        <dbReference type="Proteomes" id="UP000054538"/>
    </source>
</evidence>
<proteinExistence type="predicted"/>
<dbReference type="AlphaFoldDB" id="A0A0D0BUK8"/>
<feature type="non-terminal residue" evidence="2">
    <location>
        <position position="1"/>
    </location>
</feature>
<dbReference type="InParanoid" id="A0A0D0BUK8"/>
<sequence length="485" mass="54274">MSSVHSESEHSTQGEGSGTKMKGHPKETMQDLVDRAHRFLGDNHSHKRDKTVSKLKSMFQDILTTGVKTHYQKTKTETGIKDTFMEVFIDRIFKPMKGYRGGSAAHAKAVKEVTQGCDVKSFLSPIWRIKGLDLHQDTPVEILHVILLGFIKYFWCDAISRLNDIQKSLLITHLTSFNVAGLGIPQLAGQTLVQYAGSLTGHDFRVISQAAPFVLYDLIPPECYDTFVALSSLIPLVWQPVIDNLDAHLDAVQTSINHFLNCTVHWTLRWFNKPKFHIICHLPDHICRFGPPVLFAMEGFESFNAVIRDRSVHSNCQPPSCNIEQGFARCNRTRHFLSGGYFMSHEDADGKCDGASMATMPFSSIGENWRVVGQNPLVLTRFANGAVKNIIAEYYDLSDELVDSTIPGTCIPDNSRPRMLEKTSTSVHLPDTLPAVHQRLYQTCKLLTAHNGNICKLYQFVLASDQQPQANGVLPIIGQLSEILQ</sequence>
<feature type="non-terminal residue" evidence="2">
    <location>
        <position position="485"/>
    </location>
</feature>
<dbReference type="PANTHER" id="PTHR31912:SF34">
    <property type="entry name" value="NOTOCHORD-RELATED PROTEIN"/>
    <property type="match status" value="1"/>
</dbReference>
<dbReference type="STRING" id="930991.A0A0D0BUK8"/>
<feature type="region of interest" description="Disordered" evidence="1">
    <location>
        <begin position="1"/>
        <end position="27"/>
    </location>
</feature>
<organism evidence="2 3">
    <name type="scientific">Paxillus rubicundulus Ve08.2h10</name>
    <dbReference type="NCBI Taxonomy" id="930991"/>
    <lineage>
        <taxon>Eukaryota</taxon>
        <taxon>Fungi</taxon>
        <taxon>Dikarya</taxon>
        <taxon>Basidiomycota</taxon>
        <taxon>Agaricomycotina</taxon>
        <taxon>Agaricomycetes</taxon>
        <taxon>Agaricomycetidae</taxon>
        <taxon>Boletales</taxon>
        <taxon>Paxilineae</taxon>
        <taxon>Paxillaceae</taxon>
        <taxon>Paxillus</taxon>
    </lineage>
</organism>
<reference evidence="2 3" key="1">
    <citation type="submission" date="2014-04" db="EMBL/GenBank/DDBJ databases">
        <authorList>
            <consortium name="DOE Joint Genome Institute"/>
            <person name="Kuo A."/>
            <person name="Kohler A."/>
            <person name="Jargeat P."/>
            <person name="Nagy L.G."/>
            <person name="Floudas D."/>
            <person name="Copeland A."/>
            <person name="Barry K.W."/>
            <person name="Cichocki N."/>
            <person name="Veneault-Fourrey C."/>
            <person name="LaButti K."/>
            <person name="Lindquist E.A."/>
            <person name="Lipzen A."/>
            <person name="Lundell T."/>
            <person name="Morin E."/>
            <person name="Murat C."/>
            <person name="Sun H."/>
            <person name="Tunlid A."/>
            <person name="Henrissat B."/>
            <person name="Grigoriev I.V."/>
            <person name="Hibbett D.S."/>
            <person name="Martin F."/>
            <person name="Nordberg H.P."/>
            <person name="Cantor M.N."/>
            <person name="Hua S.X."/>
        </authorList>
    </citation>
    <scope>NUCLEOTIDE SEQUENCE [LARGE SCALE GENOMIC DNA]</scope>
    <source>
        <strain evidence="2 3">Ve08.2h10</strain>
    </source>
</reference>
<dbReference type="Proteomes" id="UP000054538">
    <property type="component" value="Unassembled WGS sequence"/>
</dbReference>
<keyword evidence="3" id="KW-1185">Reference proteome</keyword>
<name>A0A0D0BUK8_9AGAM</name>
<dbReference type="HOGENOM" id="CLU_563325_0_0_1"/>
<reference evidence="3" key="2">
    <citation type="submission" date="2015-01" db="EMBL/GenBank/DDBJ databases">
        <title>Evolutionary Origins and Diversification of the Mycorrhizal Mutualists.</title>
        <authorList>
            <consortium name="DOE Joint Genome Institute"/>
            <consortium name="Mycorrhizal Genomics Consortium"/>
            <person name="Kohler A."/>
            <person name="Kuo A."/>
            <person name="Nagy L.G."/>
            <person name="Floudas D."/>
            <person name="Copeland A."/>
            <person name="Barry K.W."/>
            <person name="Cichocki N."/>
            <person name="Veneault-Fourrey C."/>
            <person name="LaButti K."/>
            <person name="Lindquist E.A."/>
            <person name="Lipzen A."/>
            <person name="Lundell T."/>
            <person name="Morin E."/>
            <person name="Murat C."/>
            <person name="Riley R."/>
            <person name="Ohm R."/>
            <person name="Sun H."/>
            <person name="Tunlid A."/>
            <person name="Henrissat B."/>
            <person name="Grigoriev I.V."/>
            <person name="Hibbett D.S."/>
            <person name="Martin F."/>
        </authorList>
    </citation>
    <scope>NUCLEOTIDE SEQUENCE [LARGE SCALE GENOMIC DNA]</scope>
    <source>
        <strain evidence="3">Ve08.2h10</strain>
    </source>
</reference>
<dbReference type="PANTHER" id="PTHR31912">
    <property type="entry name" value="IP13529P"/>
    <property type="match status" value="1"/>
</dbReference>
<feature type="compositionally biased region" description="Basic and acidic residues" evidence="1">
    <location>
        <begin position="1"/>
        <end position="12"/>
    </location>
</feature>
<gene>
    <name evidence="2" type="ORF">PAXRUDRAFT_29105</name>
</gene>
<evidence type="ECO:0000313" key="2">
    <source>
        <dbReference type="EMBL" id="KIK75107.1"/>
    </source>
</evidence>
<dbReference type="EMBL" id="KN828343">
    <property type="protein sequence ID" value="KIK75107.1"/>
    <property type="molecule type" value="Genomic_DNA"/>
</dbReference>
<dbReference type="OrthoDB" id="2506088at2759"/>